<keyword evidence="1" id="KW-0479">Metal-binding</keyword>
<dbReference type="InterPro" id="IPR001841">
    <property type="entry name" value="Znf_RING"/>
</dbReference>
<dbReference type="Gene3D" id="3.30.40.10">
    <property type="entry name" value="Zinc/RING finger domain, C3HC4 (zinc finger)"/>
    <property type="match status" value="1"/>
</dbReference>
<dbReference type="Proteomes" id="UP000235392">
    <property type="component" value="Unassembled WGS sequence"/>
</dbReference>
<dbReference type="Pfam" id="PF18802">
    <property type="entry name" value="CxC1"/>
    <property type="match status" value="1"/>
</dbReference>
<dbReference type="PROSITE" id="PS50089">
    <property type="entry name" value="ZF_RING_2"/>
    <property type="match status" value="1"/>
</dbReference>
<evidence type="ECO:0000256" key="3">
    <source>
        <dbReference type="SAM" id="Phobius"/>
    </source>
</evidence>
<feature type="domain" description="RING-type" evidence="5">
    <location>
        <begin position="602"/>
        <end position="654"/>
    </location>
</feature>
<feature type="transmembrane region" description="Helical" evidence="3">
    <location>
        <begin position="230"/>
        <end position="248"/>
    </location>
</feature>
<feature type="region of interest" description="Disordered" evidence="2">
    <location>
        <begin position="49"/>
        <end position="71"/>
    </location>
</feature>
<dbReference type="PANTHER" id="PTHR33096:SF1">
    <property type="entry name" value="CXC1-LIKE CYSTEINE CLUSTER ASSOCIATED WITH KDZ TRANSPOSASES DOMAIN-CONTAINING PROTEIN"/>
    <property type="match status" value="1"/>
</dbReference>
<evidence type="ECO:0000259" key="5">
    <source>
        <dbReference type="PROSITE" id="PS50089"/>
    </source>
</evidence>
<feature type="signal peptide" evidence="4">
    <location>
        <begin position="1"/>
        <end position="28"/>
    </location>
</feature>
<dbReference type="EMBL" id="PGCI01000822">
    <property type="protein sequence ID" value="PLW14454.1"/>
    <property type="molecule type" value="Genomic_DNA"/>
</dbReference>
<dbReference type="InterPro" id="IPR013083">
    <property type="entry name" value="Znf_RING/FYVE/PHD"/>
</dbReference>
<feature type="chain" id="PRO_5014782025" description="RING-type domain-containing protein" evidence="4">
    <location>
        <begin position="29"/>
        <end position="1246"/>
    </location>
</feature>
<dbReference type="InterPro" id="IPR040521">
    <property type="entry name" value="KDZ"/>
</dbReference>
<evidence type="ECO:0000313" key="6">
    <source>
        <dbReference type="EMBL" id="PLW14454.1"/>
    </source>
</evidence>
<evidence type="ECO:0000256" key="4">
    <source>
        <dbReference type="SAM" id="SignalP"/>
    </source>
</evidence>
<dbReference type="PROSITE" id="PS51257">
    <property type="entry name" value="PROKAR_LIPOPROTEIN"/>
    <property type="match status" value="1"/>
</dbReference>
<feature type="transmembrane region" description="Helical" evidence="3">
    <location>
        <begin position="303"/>
        <end position="321"/>
    </location>
</feature>
<keyword evidence="3" id="KW-0472">Membrane</keyword>
<dbReference type="SUPFAM" id="SSF57850">
    <property type="entry name" value="RING/U-box"/>
    <property type="match status" value="1"/>
</dbReference>
<sequence>MMKKQNRNGIIPTIILACILSIPATAAAAKQNTATSSALLPTKTVLPPPTATTTQHTQYIPQSPPTALPQPPHQLVLQRRWSGYTTMTIWVSTVTVNLAAPPIVTVTLNPSDPNPNPATVVVTVGEHTQTINQEMAQAPQTTQTVYVTASPQPTTIRTTSVVTINPPTPTTSTVYLTHGPAPSPAPSAVPWFGGQGSGDGLPADRPCYPGEESIRVPGHLTPTSPTQTSTLFAIALYFVIILVCWNLFMIRHVLFPFKLVVVAWHEFGHVVASSCSGCKLESVTIDPNEGGATRMQANVYPNLSLPFGYISSCLFGGLLVFCGFNTLASKIASFFLMMSLIVAFWWATGLITRLMTLLSIGLLIGFWFIDHAGVLRYFILFVGVMSSWYIIYDVMDDFVFRKMNASCPVLFEARFPMIRAGLLRHGSSSRLLCGVKRRVPCFVRASSSCQPEKRPDWLPTHRSIAPTGPTLSNPLTPPPTLLTYVTNPLPFQKQKPLASSESGTTHVAPVDMLVGKCRAVRVGSGDSAVGRMGFSDELAHPESAYTCYSYSNTQPHPRDLSITVDGSGREVNVLKEAPETEGAAQLQATSYTQSNTEAGYLCPVCRESEYTLKMRQPWPCDHLVHLGCWDRWIISKLSGQPGDTFTYPTCPYCRMTTPIADQSVEREQGILLRILAGDSSAFDDDPALADITSDALRRRRFINIGFMARISRRRTGFSLSRGPVIIRHPRSRISTHPIDLNLAIEMALRNGYIVIPPNQANPPEQVQEENYEDHFHNHDNYQEPSPPPPADVVTQYAMRRDNLSAAWKLIEKSMAAAFFVCQYQTKNWTSSTTYLEPLEECNCPNTYKRPVDLIHTHDRHPKQEVEFCDCIPDPIRLIYLGYIPASPKKPCTTFSIPFIQLFHHIWYESAIPYSSFIAGTVYHQDTRSSTRLLARSQSKNPRELQIPFSEAIDAYHRIQHFQKQLIKTTLSLTIQDEWASKCSLCFGTKNFIDPNQAAESEPYAIIAMDGNFQHRHHKFASTDTPTEAQYPSNFILPSETHPFMITCQATDEDAAAIKTSCLDAHKAANDVRNSILWDKFDDTGLFGSCCRHDIPLKYNNIEQTGEKLFYPVSIIDHLLKVFPSKRFGILYDIGCHLDAHIQKRNLLGNDSNQLIFGTSVFHAYVHNWDCQIQYNPRYNSHWGLADGKGMERLWSHLAELVGPLQNATRLHWLQAIALQSDYYTKKLQYTSGKCIALLIDFRLVPY</sequence>
<keyword evidence="1" id="KW-0862">Zinc</keyword>
<accession>A0A2N5SMK3</accession>
<dbReference type="GO" id="GO:0008270">
    <property type="term" value="F:zinc ion binding"/>
    <property type="evidence" value="ECO:0007669"/>
    <property type="project" value="UniProtKB-KW"/>
</dbReference>
<keyword evidence="3" id="KW-1133">Transmembrane helix</keyword>
<feature type="compositionally biased region" description="Pro residues" evidence="2">
    <location>
        <begin position="62"/>
        <end position="71"/>
    </location>
</feature>
<protein>
    <recommendedName>
        <fullName evidence="5">RING-type domain-containing protein</fullName>
    </recommendedName>
</protein>
<keyword evidence="3" id="KW-0812">Transmembrane</keyword>
<dbReference type="InterPro" id="IPR049500">
    <property type="entry name" value="Peptidase_M50B-like"/>
</dbReference>
<evidence type="ECO:0000256" key="1">
    <source>
        <dbReference type="PROSITE-ProRule" id="PRU00175"/>
    </source>
</evidence>
<evidence type="ECO:0000313" key="7">
    <source>
        <dbReference type="Proteomes" id="UP000235392"/>
    </source>
</evidence>
<dbReference type="PANTHER" id="PTHR33096">
    <property type="entry name" value="CXC2 DOMAIN-CONTAINING PROTEIN"/>
    <property type="match status" value="1"/>
</dbReference>
<keyword evidence="1" id="KW-0863">Zinc-finger</keyword>
<feature type="transmembrane region" description="Helical" evidence="3">
    <location>
        <begin position="375"/>
        <end position="392"/>
    </location>
</feature>
<dbReference type="AlphaFoldDB" id="A0A2N5SMK3"/>
<comment type="caution">
    <text evidence="6">The sequence shown here is derived from an EMBL/GenBank/DDBJ whole genome shotgun (WGS) entry which is preliminary data.</text>
</comment>
<reference evidence="6 7" key="1">
    <citation type="submission" date="2017-11" db="EMBL/GenBank/DDBJ databases">
        <title>De novo assembly and phasing of dikaryotic genomes from two isolates of Puccinia coronata f. sp. avenae, the causal agent of oat crown rust.</title>
        <authorList>
            <person name="Miller M.E."/>
            <person name="Zhang Y."/>
            <person name="Omidvar V."/>
            <person name="Sperschneider J."/>
            <person name="Schwessinger B."/>
            <person name="Raley C."/>
            <person name="Palmer J.M."/>
            <person name="Garnica D."/>
            <person name="Upadhyaya N."/>
            <person name="Rathjen J."/>
            <person name="Taylor J.M."/>
            <person name="Park R.F."/>
            <person name="Dodds P.N."/>
            <person name="Hirsch C.D."/>
            <person name="Kianian S.F."/>
            <person name="Figueroa M."/>
        </authorList>
    </citation>
    <scope>NUCLEOTIDE SEQUENCE [LARGE SCALE GENOMIC DNA]</scope>
    <source>
        <strain evidence="6">12SD80</strain>
    </source>
</reference>
<dbReference type="Pfam" id="PF13398">
    <property type="entry name" value="Peptidase_M50B"/>
    <property type="match status" value="1"/>
</dbReference>
<gene>
    <name evidence="6" type="ORF">PCASD_14374</name>
</gene>
<name>A0A2N5SMK3_9BASI</name>
<proteinExistence type="predicted"/>
<dbReference type="Pfam" id="PF18758">
    <property type="entry name" value="KDZ"/>
    <property type="match status" value="1"/>
</dbReference>
<feature type="transmembrane region" description="Helical" evidence="3">
    <location>
        <begin position="354"/>
        <end position="369"/>
    </location>
</feature>
<organism evidence="6 7">
    <name type="scientific">Puccinia coronata f. sp. avenae</name>
    <dbReference type="NCBI Taxonomy" id="200324"/>
    <lineage>
        <taxon>Eukaryota</taxon>
        <taxon>Fungi</taxon>
        <taxon>Dikarya</taxon>
        <taxon>Basidiomycota</taxon>
        <taxon>Pucciniomycotina</taxon>
        <taxon>Pucciniomycetes</taxon>
        <taxon>Pucciniales</taxon>
        <taxon>Pucciniaceae</taxon>
        <taxon>Puccinia</taxon>
    </lineage>
</organism>
<evidence type="ECO:0000256" key="2">
    <source>
        <dbReference type="SAM" id="MobiDB-lite"/>
    </source>
</evidence>
<keyword evidence="4" id="KW-0732">Signal</keyword>
<dbReference type="InterPro" id="IPR041320">
    <property type="entry name" value="CxC1"/>
</dbReference>